<dbReference type="RefSeq" id="WP_119631273.1">
    <property type="nucleotide sequence ID" value="NZ_AP017928.1"/>
</dbReference>
<organism evidence="5 6">
    <name type="scientific">Methylocaldum marinum</name>
    <dbReference type="NCBI Taxonomy" id="1432792"/>
    <lineage>
        <taxon>Bacteria</taxon>
        <taxon>Pseudomonadati</taxon>
        <taxon>Pseudomonadota</taxon>
        <taxon>Gammaproteobacteria</taxon>
        <taxon>Methylococcales</taxon>
        <taxon>Methylococcaceae</taxon>
        <taxon>Methylocaldum</taxon>
    </lineage>
</organism>
<feature type="domain" description="NADP-dependent oxidoreductase" evidence="4">
    <location>
        <begin position="22"/>
        <end position="278"/>
    </location>
</feature>
<protein>
    <submittedName>
        <fullName evidence="5">Aldo/keto reductase</fullName>
    </submittedName>
</protein>
<dbReference type="PANTHER" id="PTHR43827">
    <property type="entry name" value="2,5-DIKETO-D-GLUCONIC ACID REDUCTASE"/>
    <property type="match status" value="1"/>
</dbReference>
<evidence type="ECO:0000313" key="6">
    <source>
        <dbReference type="Proteomes" id="UP000266313"/>
    </source>
</evidence>
<dbReference type="InterPro" id="IPR036812">
    <property type="entry name" value="NAD(P)_OxRdtase_dom_sf"/>
</dbReference>
<gene>
    <name evidence="5" type="ORF">sS8_4096</name>
</gene>
<evidence type="ECO:0000259" key="4">
    <source>
        <dbReference type="Pfam" id="PF00248"/>
    </source>
</evidence>
<keyword evidence="2" id="KW-0521">NADP</keyword>
<evidence type="ECO:0000313" key="5">
    <source>
        <dbReference type="EMBL" id="BBA36026.1"/>
    </source>
</evidence>
<dbReference type="Gene3D" id="3.20.20.100">
    <property type="entry name" value="NADP-dependent oxidoreductase domain"/>
    <property type="match status" value="1"/>
</dbReference>
<dbReference type="InterPro" id="IPR023210">
    <property type="entry name" value="NADP_OxRdtase_dom"/>
</dbReference>
<dbReference type="SUPFAM" id="SSF51430">
    <property type="entry name" value="NAD(P)-linked oxidoreductase"/>
    <property type="match status" value="1"/>
</dbReference>
<sequence length="281" mass="31647">MKDKQFVRSVYGVPMPGILYGTAWKKERTAALVEQAITAGFRGIDTACQPKHYDEPGVGAGLAACLEAGLSRAELYVQSKFTPARGQDPDRMPYDPNASVTEQVARSFETSLKNLQTSYLDGLVLHSPYPDEPDTLEAWRAMEALYETGAVKQLGISNCYKLEQLEQLYRKATVKPAVVQNRFYAETEYDRDIRAFCRKHRIVYQSFWTLTANPKVLAHDTLQGLASKYQRTPAQVFFRYLTQIDIVPLTGTTSEAHMREDLAIFDFELTPGECDAVARLL</sequence>
<keyword evidence="6" id="KW-1185">Reference proteome</keyword>
<accession>A0A250KWX6</accession>
<dbReference type="OrthoDB" id="9804790at2"/>
<comment type="similarity">
    <text evidence="1">Belongs to the aldo/keto reductase family.</text>
</comment>
<evidence type="ECO:0000256" key="2">
    <source>
        <dbReference type="ARBA" id="ARBA00022857"/>
    </source>
</evidence>
<reference evidence="5 6" key="1">
    <citation type="submission" date="2016-12" db="EMBL/GenBank/DDBJ databases">
        <title>Genome sequencing of Methylocaldum marinum.</title>
        <authorList>
            <person name="Takeuchi M."/>
            <person name="Kamagata Y."/>
            <person name="Hiraoka S."/>
            <person name="Oshima K."/>
            <person name="Hattori M."/>
            <person name="Iwasaki W."/>
        </authorList>
    </citation>
    <scope>NUCLEOTIDE SEQUENCE [LARGE SCALE GENOMIC DNA]</scope>
    <source>
        <strain evidence="5 6">S8</strain>
    </source>
</reference>
<dbReference type="PRINTS" id="PR00069">
    <property type="entry name" value="ALDKETRDTASE"/>
</dbReference>
<dbReference type="KEGG" id="mmai:sS8_4096"/>
<dbReference type="AlphaFoldDB" id="A0A250KWX6"/>
<dbReference type="GO" id="GO:0016616">
    <property type="term" value="F:oxidoreductase activity, acting on the CH-OH group of donors, NAD or NADP as acceptor"/>
    <property type="evidence" value="ECO:0007669"/>
    <property type="project" value="UniProtKB-ARBA"/>
</dbReference>
<proteinExistence type="inferred from homology"/>
<evidence type="ECO:0000256" key="3">
    <source>
        <dbReference type="ARBA" id="ARBA00023002"/>
    </source>
</evidence>
<keyword evidence="3" id="KW-0560">Oxidoreductase</keyword>
<dbReference type="CDD" id="cd19071">
    <property type="entry name" value="AKR_AKR1-5-like"/>
    <property type="match status" value="1"/>
</dbReference>
<dbReference type="PANTHER" id="PTHR43827:SF3">
    <property type="entry name" value="NADP-DEPENDENT OXIDOREDUCTASE DOMAIN-CONTAINING PROTEIN"/>
    <property type="match status" value="1"/>
</dbReference>
<evidence type="ECO:0000256" key="1">
    <source>
        <dbReference type="ARBA" id="ARBA00007905"/>
    </source>
</evidence>
<dbReference type="InterPro" id="IPR020471">
    <property type="entry name" value="AKR"/>
</dbReference>
<name>A0A250KWX6_9GAMM</name>
<dbReference type="EMBL" id="AP017928">
    <property type="protein sequence ID" value="BBA36026.1"/>
    <property type="molecule type" value="Genomic_DNA"/>
</dbReference>
<dbReference type="Proteomes" id="UP000266313">
    <property type="component" value="Chromosome"/>
</dbReference>
<dbReference type="Pfam" id="PF00248">
    <property type="entry name" value="Aldo_ket_red"/>
    <property type="match status" value="1"/>
</dbReference>